<feature type="region of interest" description="Disordered" evidence="1">
    <location>
        <begin position="776"/>
        <end position="843"/>
    </location>
</feature>
<dbReference type="SUPFAM" id="SSF49265">
    <property type="entry name" value="Fibronectin type III"/>
    <property type="match status" value="1"/>
</dbReference>
<gene>
    <name evidence="4" type="ORF">GcC1_193007</name>
</gene>
<dbReference type="AlphaFoldDB" id="A0A420HHK2"/>
<protein>
    <submittedName>
        <fullName evidence="4">Putative fibronectin type iii domain-containing protein</fullName>
    </submittedName>
</protein>
<feature type="domain" description="Fibronectin type-III" evidence="3">
    <location>
        <begin position="61"/>
        <end position="149"/>
    </location>
</feature>
<dbReference type="InterPro" id="IPR036116">
    <property type="entry name" value="FN3_sf"/>
</dbReference>
<feature type="region of interest" description="Disordered" evidence="1">
    <location>
        <begin position="661"/>
        <end position="682"/>
    </location>
</feature>
<evidence type="ECO:0000313" key="5">
    <source>
        <dbReference type="Proteomes" id="UP000285405"/>
    </source>
</evidence>
<feature type="compositionally biased region" description="Low complexity" evidence="1">
    <location>
        <begin position="661"/>
        <end position="672"/>
    </location>
</feature>
<sequence>MYVITSNCGLVYRTLDHITNYNMFMIQSVATYSALIWLLFRAWQTLWKPVPELINILGVDVPDPPEVCLAGIKSDSVTLHWSKPDPLKPVIKYFIQVNGLNVGETSRLETAITVTGLRPVHYYNIRIISVGSNNFQAGSLVIRFQTYGKNGWPILDNNEEHSELNFQDSDSNSGDNTYHNSHGVCVEATALPECLSNSHREITTSASGVKNSSQRRNPGGATSARKHSHSTTNAETTSLSMRAILESEDTAQKLTEELDSINREREKIAAETVKEAEDFKILFAELCNDRDEKKNMLKEREEASEKLKKEVYHAERLNRQAQTRKSQKEKLLKEKIAERSKIGEDIKRWRKEIEDMKVERGHWREEREKAEKNDQIKVADLNEEIKRCQATLNSFEEEIRVKGSQINQLEKNGKSLPGNKNDEETRLRDEQEDLEWDITEKTLTAELNSKSQQLRDIGTNLHLQQAYLSNLQHRSSMICQEYYSSMDYDSTGPQAIANPRSNRNRHSPAISPILNLSTMGSSFISSGNLNCKSPAFAPGPYIDLSNNSVLALQPEHSDEMNNEDYGVLTHEAPLSQTATSLLPSNIFADDDPPFLQSGSIESSTTALLAPETSHRKYESNLPSPSGHSVGLLSNTLKPSRNLTIQITQSHNYAENDDFFVSSRQSPSSAGSSITPKNMNHKGFRDIFSPKPKTEDIDQDVKISVPLSGNQANRYSLILDEGTSVGEDLNRRTSYPSGWSGLLNRTSISRKPLADSIAPIAMRNPSVMRTALDLQGSNLDDPELQNSHHSSPSRSAVSSDFPRPSTDSAPFGWGPVQDNPTNRKNPLSTDWSIHSPKNTSLQRQNTWSSYLSKGANFRKRLDTAFLSRLANDDDEFLPPSEALTSQSGQTSSIGAIGTRQSSTYQTLSTPKLNPAAPAFQGFNIKANSKSGGGRCIRNDLSKKNTSASGTNTVIDKTNLSIPTASRKYSDLLSTRSQNKITEYYNSLGNQNRETLPGQALSLSGKEKEDSSLQGLFRKVNSSKFNISSFRNKDAGFNRKITNAEYFDRESSFERENNIERDNNKSSGKSRNGINHGTISSENALDGCTHSVGKDPNSKDGRPGMNRSRLGTRGKKGKEDEDVFDRSKDSIMKNSET</sequence>
<dbReference type="Pfam" id="PF00041">
    <property type="entry name" value="fn3"/>
    <property type="match status" value="1"/>
</dbReference>
<feature type="compositionally biased region" description="Polar residues" evidence="1">
    <location>
        <begin position="230"/>
        <end position="240"/>
    </location>
</feature>
<evidence type="ECO:0000256" key="2">
    <source>
        <dbReference type="SAM" id="Phobius"/>
    </source>
</evidence>
<dbReference type="InterPro" id="IPR013783">
    <property type="entry name" value="Ig-like_fold"/>
</dbReference>
<dbReference type="Proteomes" id="UP000285405">
    <property type="component" value="Unassembled WGS sequence"/>
</dbReference>
<dbReference type="EMBL" id="MCBR01019342">
    <property type="protein sequence ID" value="RKF56893.1"/>
    <property type="molecule type" value="Genomic_DNA"/>
</dbReference>
<feature type="compositionally biased region" description="Basic and acidic residues" evidence="1">
    <location>
        <begin position="1090"/>
        <end position="1100"/>
    </location>
</feature>
<feature type="compositionally biased region" description="Basic and acidic residues" evidence="1">
    <location>
        <begin position="1122"/>
        <end position="1135"/>
    </location>
</feature>
<evidence type="ECO:0000256" key="1">
    <source>
        <dbReference type="SAM" id="MobiDB-lite"/>
    </source>
</evidence>
<feature type="compositionally biased region" description="Polar residues" evidence="1">
    <location>
        <begin position="817"/>
        <end position="843"/>
    </location>
</feature>
<name>A0A420HHK2_9PEZI</name>
<feature type="compositionally biased region" description="Basic and acidic residues" evidence="1">
    <location>
        <begin position="1051"/>
        <end position="1062"/>
    </location>
</feature>
<keyword evidence="2" id="KW-0812">Transmembrane</keyword>
<evidence type="ECO:0000259" key="3">
    <source>
        <dbReference type="PROSITE" id="PS50853"/>
    </source>
</evidence>
<dbReference type="SMART" id="SM00060">
    <property type="entry name" value="FN3"/>
    <property type="match status" value="1"/>
</dbReference>
<dbReference type="InterPro" id="IPR003961">
    <property type="entry name" value="FN3_dom"/>
</dbReference>
<evidence type="ECO:0000313" key="4">
    <source>
        <dbReference type="EMBL" id="RKF56893.1"/>
    </source>
</evidence>
<feature type="compositionally biased region" description="Basic and acidic residues" evidence="1">
    <location>
        <begin position="420"/>
        <end position="429"/>
    </location>
</feature>
<reference evidence="4 5" key="1">
    <citation type="journal article" date="2018" name="BMC Genomics">
        <title>Comparative genome analyses reveal sequence features reflecting distinct modes of host-adaptation between dicot and monocot powdery mildew.</title>
        <authorList>
            <person name="Wu Y."/>
            <person name="Ma X."/>
            <person name="Pan Z."/>
            <person name="Kale S.D."/>
            <person name="Song Y."/>
            <person name="King H."/>
            <person name="Zhang Q."/>
            <person name="Presley C."/>
            <person name="Deng X."/>
            <person name="Wei C.I."/>
            <person name="Xiao S."/>
        </authorList>
    </citation>
    <scope>NUCLEOTIDE SEQUENCE [LARGE SCALE GENOMIC DNA]</scope>
    <source>
        <strain evidence="4">UCSC1</strain>
    </source>
</reference>
<feature type="compositionally biased region" description="Polar residues" evidence="1">
    <location>
        <begin position="203"/>
        <end position="216"/>
    </location>
</feature>
<dbReference type="CDD" id="cd00063">
    <property type="entry name" value="FN3"/>
    <property type="match status" value="1"/>
</dbReference>
<keyword evidence="2" id="KW-0472">Membrane</keyword>
<organism evidence="4 5">
    <name type="scientific">Golovinomyces cichoracearum</name>
    <dbReference type="NCBI Taxonomy" id="62708"/>
    <lineage>
        <taxon>Eukaryota</taxon>
        <taxon>Fungi</taxon>
        <taxon>Dikarya</taxon>
        <taxon>Ascomycota</taxon>
        <taxon>Pezizomycotina</taxon>
        <taxon>Leotiomycetes</taxon>
        <taxon>Erysiphales</taxon>
        <taxon>Erysiphaceae</taxon>
        <taxon>Golovinomyces</taxon>
    </lineage>
</organism>
<feature type="region of interest" description="Disordered" evidence="1">
    <location>
        <begin position="410"/>
        <end position="431"/>
    </location>
</feature>
<dbReference type="Gene3D" id="2.60.40.10">
    <property type="entry name" value="Immunoglobulins"/>
    <property type="match status" value="1"/>
</dbReference>
<feature type="compositionally biased region" description="Low complexity" evidence="1">
    <location>
        <begin position="786"/>
        <end position="798"/>
    </location>
</feature>
<feature type="region of interest" description="Disordered" evidence="1">
    <location>
        <begin position="1051"/>
        <end position="1135"/>
    </location>
</feature>
<proteinExistence type="predicted"/>
<keyword evidence="2" id="KW-1133">Transmembrane helix</keyword>
<feature type="region of interest" description="Disordered" evidence="1">
    <location>
        <begin position="203"/>
        <end position="240"/>
    </location>
</feature>
<feature type="transmembrane region" description="Helical" evidence="2">
    <location>
        <begin position="21"/>
        <end position="40"/>
    </location>
</feature>
<dbReference type="PROSITE" id="PS50853">
    <property type="entry name" value="FN3"/>
    <property type="match status" value="1"/>
</dbReference>
<accession>A0A420HHK2</accession>
<dbReference type="OrthoDB" id="5572782at2759"/>
<feature type="compositionally biased region" description="Polar residues" evidence="1">
    <location>
        <begin position="1063"/>
        <end position="1081"/>
    </location>
</feature>
<comment type="caution">
    <text evidence="4">The sequence shown here is derived from an EMBL/GenBank/DDBJ whole genome shotgun (WGS) entry which is preliminary data.</text>
</comment>